<feature type="compositionally biased region" description="Acidic residues" evidence="1">
    <location>
        <begin position="551"/>
        <end position="566"/>
    </location>
</feature>
<gene>
    <name evidence="2" type="ORF">Cvel_10734</name>
</gene>
<protein>
    <submittedName>
        <fullName evidence="2">Uncharacterized protein</fullName>
    </submittedName>
</protein>
<feature type="compositionally biased region" description="Low complexity" evidence="1">
    <location>
        <begin position="520"/>
        <end position="533"/>
    </location>
</feature>
<organism evidence="2">
    <name type="scientific">Chromera velia CCMP2878</name>
    <dbReference type="NCBI Taxonomy" id="1169474"/>
    <lineage>
        <taxon>Eukaryota</taxon>
        <taxon>Sar</taxon>
        <taxon>Alveolata</taxon>
        <taxon>Colpodellida</taxon>
        <taxon>Chromeraceae</taxon>
        <taxon>Chromera</taxon>
    </lineage>
</organism>
<proteinExistence type="predicted"/>
<feature type="compositionally biased region" description="Polar residues" evidence="1">
    <location>
        <begin position="98"/>
        <end position="113"/>
    </location>
</feature>
<feature type="region of interest" description="Disordered" evidence="1">
    <location>
        <begin position="92"/>
        <end position="216"/>
    </location>
</feature>
<accession>A0A0G4I3R8</accession>
<feature type="compositionally biased region" description="Basic and acidic residues" evidence="1">
    <location>
        <begin position="41"/>
        <end position="51"/>
    </location>
</feature>
<feature type="compositionally biased region" description="Polar residues" evidence="1">
    <location>
        <begin position="479"/>
        <end position="490"/>
    </location>
</feature>
<evidence type="ECO:0000256" key="1">
    <source>
        <dbReference type="SAM" id="MobiDB-lite"/>
    </source>
</evidence>
<sequence>MDGACCYRLCFTTKEDLEVHLHLHHTETSTHTSLETAECTAPHESEGERKGKFQRPSGKETSPSRFPVSRVSATAAATPILLCSTRHRLPSPAATPIPLQSQTAAHLTPNRTMSPFEYLPGSSFSLDSREASRGLSDSESEERVQEDSQTQGMVVLVSGNARQSPLPPEVTGPVRLPKSCANPSSPPSTALRGGGRKRAPWSWETSLPSLGESGGGGLSSLIADLKAKDEELKRFLKGIERAASPCCHNHASSSVPPVSSRKGADVFPRGSAERMVQAADSGNSIRTLGGASERSVRLMLEEKETVTPPAEMCFQRCSCHMVVRKDEMGRHLRTFCPLRTPDLSFHVCECGMKVLAENLQEHRDLVCSSEATRRDGFAAGKSFSNSVPPEAATTHTVTTPSPPPPYLVSVGERFSRPILGAFTRQRPPTLVHGVRRREIEQDDIIEALRRREEDRLELRGPPGVSPTSAQALPPPCPQTRASPTSVQASVASADAYGTRPPPNNSTSPSLTDACASACGSRPLPKESSPPSLSDACRARPPPNTASPSDENIVESEKEDEGLEEGELEGKSHATEKRKKKKKKKAKGEQAGRENSVVFLCNQPVKPAFEGEDISSFNPTRDSSFLSPLLVQETAVAMLDYLANQHGCTARASVGPGGRMTRLIVEGGDGTPKSWESTVFQAHQEICEYLVRWPQGRLGFR</sequence>
<dbReference type="EMBL" id="CDMZ01004995">
    <property type="protein sequence ID" value="CEM51612.1"/>
    <property type="molecule type" value="Genomic_DNA"/>
</dbReference>
<reference evidence="2" key="1">
    <citation type="submission" date="2014-11" db="EMBL/GenBank/DDBJ databases">
        <authorList>
            <person name="Otto D Thomas"/>
            <person name="Naeem Raeece"/>
        </authorList>
    </citation>
    <scope>NUCLEOTIDE SEQUENCE</scope>
</reference>
<feature type="compositionally biased region" description="Basic residues" evidence="1">
    <location>
        <begin position="575"/>
        <end position="585"/>
    </location>
</feature>
<dbReference type="AlphaFoldDB" id="A0A0G4I3R8"/>
<name>A0A0G4I3R8_9ALVE</name>
<dbReference type="VEuPathDB" id="CryptoDB:Cvel_10734"/>
<feature type="compositionally biased region" description="Low complexity" evidence="1">
    <location>
        <begin position="387"/>
        <end position="399"/>
    </location>
</feature>
<feature type="region of interest" description="Disordered" evidence="1">
    <location>
        <begin position="453"/>
        <end position="592"/>
    </location>
</feature>
<feature type="region of interest" description="Disordered" evidence="1">
    <location>
        <begin position="379"/>
        <end position="405"/>
    </location>
</feature>
<evidence type="ECO:0000313" key="2">
    <source>
        <dbReference type="EMBL" id="CEM51612.1"/>
    </source>
</evidence>
<feature type="region of interest" description="Disordered" evidence="1">
    <location>
        <begin position="26"/>
        <end position="71"/>
    </location>
</feature>